<comment type="caution">
    <text evidence="2">The sequence shown here is derived from an EMBL/GenBank/DDBJ whole genome shotgun (WGS) entry which is preliminary data.</text>
</comment>
<gene>
    <name evidence="2" type="ORF">PDE001_LOCUS243</name>
</gene>
<keyword evidence="1" id="KW-1133">Transmembrane helix</keyword>
<protein>
    <recommendedName>
        <fullName evidence="4">Transmembrane protein</fullName>
    </recommendedName>
</protein>
<keyword evidence="1" id="KW-0812">Transmembrane</keyword>
<keyword evidence="1" id="KW-0472">Membrane</keyword>
<feature type="transmembrane region" description="Helical" evidence="1">
    <location>
        <begin position="41"/>
        <end position="61"/>
    </location>
</feature>
<reference evidence="2" key="1">
    <citation type="submission" date="2022-12" db="EMBL/GenBank/DDBJ databases">
        <authorList>
            <person name="Webb A."/>
        </authorList>
    </citation>
    <scope>NUCLEOTIDE SEQUENCE</scope>
    <source>
        <strain evidence="2">Pd1</strain>
    </source>
</reference>
<dbReference type="EMBL" id="CANTFM010000037">
    <property type="protein sequence ID" value="CAI5709348.1"/>
    <property type="molecule type" value="Genomic_DNA"/>
</dbReference>
<dbReference type="AlphaFoldDB" id="A0AAV0SZ96"/>
<proteinExistence type="predicted"/>
<evidence type="ECO:0000256" key="1">
    <source>
        <dbReference type="SAM" id="Phobius"/>
    </source>
</evidence>
<evidence type="ECO:0000313" key="3">
    <source>
        <dbReference type="Proteomes" id="UP001162029"/>
    </source>
</evidence>
<organism evidence="2 3">
    <name type="scientific">Peronospora destructor</name>
    <dbReference type="NCBI Taxonomy" id="86335"/>
    <lineage>
        <taxon>Eukaryota</taxon>
        <taxon>Sar</taxon>
        <taxon>Stramenopiles</taxon>
        <taxon>Oomycota</taxon>
        <taxon>Peronosporomycetes</taxon>
        <taxon>Peronosporales</taxon>
        <taxon>Peronosporaceae</taxon>
        <taxon>Peronospora</taxon>
    </lineage>
</organism>
<name>A0AAV0SZ96_9STRA</name>
<sequence>MAKSRQATRASSNILCTSFNAMRAVTRRVISSALELVVHPFLRPVLVGFLLLALLTLVVVSLGRLQLWMTGAGLLMVAMSVISAVQELKFSKTMPSYQNFNQEIEKCGSDMVTLPHLSLVTGSNAEQVTKDGMSSMTLNIASASSPCASQCPSTFLEKTSRREISNKLDVLHCGTVIDIQGSLGFIIPHDLRVEASALGNASRSSAVAEYDRPEKQQKMPLVIPFNLNEEQTAARQEIAVGKTVEFAYSHAAASSDSPAMMCALNVTPVPTDDGIAKSRFALQSCKQAREVSFARAMEELKMISPRNVPVKHHVDLIKYAEKLDDHDSPFD</sequence>
<dbReference type="Proteomes" id="UP001162029">
    <property type="component" value="Unassembled WGS sequence"/>
</dbReference>
<keyword evidence="3" id="KW-1185">Reference proteome</keyword>
<evidence type="ECO:0008006" key="4">
    <source>
        <dbReference type="Google" id="ProtNLM"/>
    </source>
</evidence>
<accession>A0AAV0SZ96</accession>
<evidence type="ECO:0000313" key="2">
    <source>
        <dbReference type="EMBL" id="CAI5709348.1"/>
    </source>
</evidence>